<dbReference type="InterPro" id="IPR036844">
    <property type="entry name" value="Hint_dom_sf"/>
</dbReference>
<sequence length="396" mass="41428">MADAVRGSIVINEVLPDPNSAIGGTGPRFDTDQSGTVTALDEFVEIYNSGPTAVNISGLQLWDRATGNWFTFPTGTILQPGAHAMVMVGSNLGTGPALGPNDLAFYAGRGTSVLNNSAAENALLYDPATNTYVQVAFNGAGMATPGVGGAFTGLPAGATQIGSGENFGTATPGYSLQRNPDGGDTITSGPPNPANDNICFAEGTLIATPNGPRAVETLRPGDLVLTTDETAMPVLWLGSSRFAAARLWREPRLWPVTLAAGCLGPGLPARDLRLSRQHRLRLGGAIAQRMAGTPHVLVPAHALLGLPGITLSRPAGDITYYHLLLPRHAIVLAEDLPAESFYPGPQALEALDAEARAELARLLGDTPPEPAHPFLNAQQARALVQRHLRHGRPLHP</sequence>
<evidence type="ECO:0000313" key="2">
    <source>
        <dbReference type="EMBL" id="PTE15415.1"/>
    </source>
</evidence>
<name>A0A2T4JBX4_FUSBL</name>
<organism evidence="2 3">
    <name type="scientific">Fuscovulum blasticum DSM 2131</name>
    <dbReference type="NCBI Taxonomy" id="1188250"/>
    <lineage>
        <taxon>Bacteria</taxon>
        <taxon>Pseudomonadati</taxon>
        <taxon>Pseudomonadota</taxon>
        <taxon>Alphaproteobacteria</taxon>
        <taxon>Rhodobacterales</taxon>
        <taxon>Paracoccaceae</taxon>
        <taxon>Pseudogemmobacter</taxon>
    </lineage>
</organism>
<dbReference type="Proteomes" id="UP000241362">
    <property type="component" value="Unassembled WGS sequence"/>
</dbReference>
<evidence type="ECO:0000313" key="3">
    <source>
        <dbReference type="Proteomes" id="UP000241362"/>
    </source>
</evidence>
<accession>A0A2T4JBX4</accession>
<dbReference type="SUPFAM" id="SSF51294">
    <property type="entry name" value="Hedgehog/intein (Hint) domain"/>
    <property type="match status" value="1"/>
</dbReference>
<dbReference type="EMBL" id="PZKE01000004">
    <property type="protein sequence ID" value="PTE15415.1"/>
    <property type="molecule type" value="Genomic_DNA"/>
</dbReference>
<dbReference type="InterPro" id="IPR028992">
    <property type="entry name" value="Hedgehog/Intein_dom"/>
</dbReference>
<proteinExistence type="predicted"/>
<dbReference type="InterPro" id="IPR036415">
    <property type="entry name" value="Lamin_tail_dom_sf"/>
</dbReference>
<gene>
    <name evidence="2" type="ORF">C5F44_06360</name>
</gene>
<dbReference type="Gene3D" id="2.60.40.1260">
    <property type="entry name" value="Lamin Tail domain"/>
    <property type="match status" value="1"/>
</dbReference>
<protein>
    <recommendedName>
        <fullName evidence="1">LTD domain-containing protein</fullName>
    </recommendedName>
</protein>
<dbReference type="SUPFAM" id="SSF74853">
    <property type="entry name" value="Lamin A/C globular tail domain"/>
    <property type="match status" value="1"/>
</dbReference>
<dbReference type="Pfam" id="PF00932">
    <property type="entry name" value="LTD"/>
    <property type="match status" value="1"/>
</dbReference>
<dbReference type="AlphaFoldDB" id="A0A2T4JBX4"/>
<comment type="caution">
    <text evidence="2">The sequence shown here is derived from an EMBL/GenBank/DDBJ whole genome shotgun (WGS) entry which is preliminary data.</text>
</comment>
<dbReference type="Gene3D" id="2.170.16.10">
    <property type="entry name" value="Hedgehog/Intein (Hint) domain"/>
    <property type="match status" value="1"/>
</dbReference>
<dbReference type="RefSeq" id="WP_107672664.1">
    <property type="nucleotide sequence ID" value="NZ_PZKE01000004.1"/>
</dbReference>
<dbReference type="InterPro" id="IPR001322">
    <property type="entry name" value="Lamin_tail_dom"/>
</dbReference>
<keyword evidence="3" id="KW-1185">Reference proteome</keyword>
<feature type="domain" description="LTD" evidence="1">
    <location>
        <begin position="1"/>
        <end position="214"/>
    </location>
</feature>
<reference evidence="2 3" key="1">
    <citation type="submission" date="2018-03" db="EMBL/GenBank/DDBJ databases">
        <title>Rhodobacter blasticus.</title>
        <authorList>
            <person name="Meyer T.E."/>
            <person name="Miller S."/>
            <person name="Lodha T."/>
            <person name="Gandham S."/>
            <person name="Chintalapati S."/>
            <person name="Chintalapati V.R."/>
        </authorList>
    </citation>
    <scope>NUCLEOTIDE SEQUENCE [LARGE SCALE GENOMIC DNA]</scope>
    <source>
        <strain evidence="2 3">DSM 2131</strain>
    </source>
</reference>
<dbReference type="Pfam" id="PF13403">
    <property type="entry name" value="Hint_2"/>
    <property type="match status" value="1"/>
</dbReference>
<dbReference type="PROSITE" id="PS51841">
    <property type="entry name" value="LTD"/>
    <property type="match status" value="1"/>
</dbReference>
<evidence type="ECO:0000259" key="1">
    <source>
        <dbReference type="PROSITE" id="PS51841"/>
    </source>
</evidence>